<reference evidence="2 3" key="1">
    <citation type="submission" date="2017-08" db="EMBL/GenBank/DDBJ databases">
        <title>Burning lignite coal seam in the remote Altai Mountains harbors a hydrogen-driven thermophilic microbial community.</title>
        <authorList>
            <person name="Kadnikov V.V."/>
            <person name="Mardanov A.V."/>
            <person name="Ivasenko D."/>
            <person name="Beletsky A.V."/>
            <person name="Karnachuk O.V."/>
            <person name="Ravin N.V."/>
        </authorList>
    </citation>
    <scope>NUCLEOTIDE SEQUENCE [LARGE SCALE GENOMIC DNA]</scope>
    <source>
        <strain evidence="2">AL33</strain>
    </source>
</reference>
<comment type="caution">
    <text evidence="2">The sequence shown here is derived from an EMBL/GenBank/DDBJ whole genome shotgun (WGS) entry which is preliminary data.</text>
</comment>
<dbReference type="AlphaFoldDB" id="A0A2T5GFB6"/>
<feature type="compositionally biased region" description="Basic and acidic residues" evidence="1">
    <location>
        <begin position="142"/>
        <end position="154"/>
    </location>
</feature>
<organism evidence="2 3">
    <name type="scientific">Hydrogenibacillus schlegelii</name>
    <name type="common">Bacillus schlegelii</name>
    <dbReference type="NCBI Taxonomy" id="1484"/>
    <lineage>
        <taxon>Bacteria</taxon>
        <taxon>Bacillati</taxon>
        <taxon>Bacillota</taxon>
        <taxon>Bacilli</taxon>
        <taxon>Bacillales</taxon>
        <taxon>Bacillales Family X. Incertae Sedis</taxon>
        <taxon>Hydrogenibacillus</taxon>
    </lineage>
</organism>
<feature type="compositionally biased region" description="Polar residues" evidence="1">
    <location>
        <begin position="218"/>
        <end position="236"/>
    </location>
</feature>
<gene>
    <name evidence="2" type="ORF">HSCHL_1821</name>
</gene>
<evidence type="ECO:0000313" key="3">
    <source>
        <dbReference type="Proteomes" id="UP000244180"/>
    </source>
</evidence>
<feature type="region of interest" description="Disordered" evidence="1">
    <location>
        <begin position="138"/>
        <end position="161"/>
    </location>
</feature>
<evidence type="ECO:0000256" key="1">
    <source>
        <dbReference type="SAM" id="MobiDB-lite"/>
    </source>
</evidence>
<evidence type="ECO:0000313" key="2">
    <source>
        <dbReference type="EMBL" id="PTQ54878.1"/>
    </source>
</evidence>
<dbReference type="EMBL" id="PEBV01000001">
    <property type="protein sequence ID" value="PTQ54878.1"/>
    <property type="molecule type" value="Genomic_DNA"/>
</dbReference>
<dbReference type="Proteomes" id="UP000244180">
    <property type="component" value="Unassembled WGS sequence"/>
</dbReference>
<name>A0A2T5GFB6_HYDSH</name>
<proteinExistence type="predicted"/>
<accession>A0A2T5GFB6</accession>
<sequence length="248" mass="27215">MRGEPAEPAQDRGEPSREEVKPCSLLFPVLVNVRISAKKRGCLSRKQAVRARMGSSLHPIPGRLRPPMKPSMDTLSVFKAGSSIAWSKMRERRWGCRAAEKGSAPSPLAGPSAAYVHRRGQQSPGTIRRLLLCGVRFRKRSGRDDRPQGKRENSDSAGPSGRAGWPIRFMCFRMRAAGWMRPGGWKDASAIVFPPAASQKRSRPHRASGKSAGHDPPSSGTRRGFTGSTRWTASNRRSCCGIPRAFES</sequence>
<protein>
    <submittedName>
        <fullName evidence="2">Uncharacterized protein</fullName>
    </submittedName>
</protein>
<feature type="region of interest" description="Disordered" evidence="1">
    <location>
        <begin position="196"/>
        <end position="236"/>
    </location>
</feature>